<dbReference type="Proteomes" id="UP000383932">
    <property type="component" value="Unassembled WGS sequence"/>
</dbReference>
<dbReference type="InterPro" id="IPR020846">
    <property type="entry name" value="MFS_dom"/>
</dbReference>
<evidence type="ECO:0000256" key="1">
    <source>
        <dbReference type="ARBA" id="ARBA00004141"/>
    </source>
</evidence>
<feature type="transmembrane region" description="Helical" evidence="7">
    <location>
        <begin position="152"/>
        <end position="175"/>
    </location>
</feature>
<dbReference type="FunFam" id="1.20.1250.20:FF:000013">
    <property type="entry name" value="MFS general substrate transporter"/>
    <property type="match status" value="1"/>
</dbReference>
<dbReference type="InterPro" id="IPR036259">
    <property type="entry name" value="MFS_trans_sf"/>
</dbReference>
<dbReference type="OrthoDB" id="2985014at2759"/>
<dbReference type="PROSITE" id="PS50850">
    <property type="entry name" value="MFS"/>
    <property type="match status" value="1"/>
</dbReference>
<dbReference type="PANTHER" id="PTHR43791:SF6">
    <property type="entry name" value="TRANSPORTER, PUTATIVE (AFU_ORTHOLOGUE AFUA_1G16690)-RELATED"/>
    <property type="match status" value="1"/>
</dbReference>
<evidence type="ECO:0000256" key="5">
    <source>
        <dbReference type="ARBA" id="ARBA00023136"/>
    </source>
</evidence>
<feature type="transmembrane region" description="Helical" evidence="7">
    <location>
        <begin position="401"/>
        <end position="421"/>
    </location>
</feature>
<keyword evidence="4 7" id="KW-1133">Transmembrane helix</keyword>
<feature type="transmembrane region" description="Helical" evidence="7">
    <location>
        <begin position="61"/>
        <end position="84"/>
    </location>
</feature>
<feature type="domain" description="Major facilitator superfamily (MFS) profile" evidence="8">
    <location>
        <begin position="61"/>
        <end position="492"/>
    </location>
</feature>
<feature type="compositionally biased region" description="Basic and acidic residues" evidence="6">
    <location>
        <begin position="33"/>
        <end position="47"/>
    </location>
</feature>
<evidence type="ECO:0000256" key="3">
    <source>
        <dbReference type="ARBA" id="ARBA00022692"/>
    </source>
</evidence>
<evidence type="ECO:0000256" key="7">
    <source>
        <dbReference type="SAM" id="Phobius"/>
    </source>
</evidence>
<feature type="transmembrane region" description="Helical" evidence="7">
    <location>
        <begin position="127"/>
        <end position="146"/>
    </location>
</feature>
<dbReference type="GO" id="GO:0016020">
    <property type="term" value="C:membrane"/>
    <property type="evidence" value="ECO:0007669"/>
    <property type="project" value="UniProtKB-SubCell"/>
</dbReference>
<evidence type="ECO:0000313" key="9">
    <source>
        <dbReference type="EMBL" id="KAB5591146.1"/>
    </source>
</evidence>
<evidence type="ECO:0000256" key="6">
    <source>
        <dbReference type="SAM" id="MobiDB-lite"/>
    </source>
</evidence>
<feature type="compositionally biased region" description="Basic and acidic residues" evidence="6">
    <location>
        <begin position="1"/>
        <end position="27"/>
    </location>
</feature>
<dbReference type="GO" id="GO:0022857">
    <property type="term" value="F:transmembrane transporter activity"/>
    <property type="evidence" value="ECO:0007669"/>
    <property type="project" value="InterPro"/>
</dbReference>
<sequence length="536" mass="59380">MDHKPSQDDKAQFEAQHIDHAPSRSSEHSSAPKGEDPINHRTPDERVKAEQKLVRKLDFRLMPMMIVIFIMNYIDRVAVTAARLRGLEKDLGLSDIQYQAVLAILYVTYCTLQVPSNMILNKVSRPSLYIGTCVVLWGLVSALTGITHNFAGIAVCRVFIGVPEAAFYPGAIYLLSRWYTRKVFITILIPGAFLNPLQELAFRSALLYFGLLISNAFGSLMAAGILSGMDGKRGIVAWRWLFYIEGAITIAIGFIAMWALPDYPQNTRWIKGTLRRLAQARLAEDAAEADEDGAGDSAFAGLIMALKDPKVPIFAVMTCSQLLGLSFVNFFPTLTATLGYNSTISLLLAAPPWILAAIVCLTNAWHADKTGERFFHIAGWWWVVIVAYIIALSTMETAPRYVSMFLMACGYAGFALTLVWVSNAVPRPPAKRAAAIGIVNGFGNIGNLIGSFVWKAQWSPKYHQSMIIGITTLAFSSCLAFVIRTLLVRANRKLDQQELNALEGEGNAERVQEAARLEGISVEEAIRRRKGFRYLY</sequence>
<name>A0A5N5QI64_9AGAM</name>
<keyword evidence="10" id="KW-1185">Reference proteome</keyword>
<feature type="transmembrane region" description="Helical" evidence="7">
    <location>
        <begin position="343"/>
        <end position="362"/>
    </location>
</feature>
<feature type="transmembrane region" description="Helical" evidence="7">
    <location>
        <begin position="240"/>
        <end position="260"/>
    </location>
</feature>
<feature type="transmembrane region" description="Helical" evidence="7">
    <location>
        <begin position="374"/>
        <end position="395"/>
    </location>
</feature>
<keyword evidence="3 7" id="KW-0812">Transmembrane</keyword>
<evidence type="ECO:0000259" key="8">
    <source>
        <dbReference type="PROSITE" id="PS50850"/>
    </source>
</evidence>
<evidence type="ECO:0000313" key="10">
    <source>
        <dbReference type="Proteomes" id="UP000383932"/>
    </source>
</evidence>
<comment type="subcellular location">
    <subcellularLocation>
        <location evidence="1">Membrane</location>
        <topology evidence="1">Multi-pass membrane protein</topology>
    </subcellularLocation>
</comment>
<dbReference type="InterPro" id="IPR011701">
    <property type="entry name" value="MFS"/>
</dbReference>
<evidence type="ECO:0000256" key="4">
    <source>
        <dbReference type="ARBA" id="ARBA00022989"/>
    </source>
</evidence>
<feature type="transmembrane region" description="Helical" evidence="7">
    <location>
        <begin position="311"/>
        <end position="331"/>
    </location>
</feature>
<dbReference type="Gene3D" id="1.20.1250.20">
    <property type="entry name" value="MFS general substrate transporter like domains"/>
    <property type="match status" value="2"/>
</dbReference>
<feature type="transmembrane region" description="Helical" evidence="7">
    <location>
        <begin position="433"/>
        <end position="454"/>
    </location>
</feature>
<dbReference type="EMBL" id="SSOP01000120">
    <property type="protein sequence ID" value="KAB5591146.1"/>
    <property type="molecule type" value="Genomic_DNA"/>
</dbReference>
<keyword evidence="5 7" id="KW-0472">Membrane</keyword>
<dbReference type="PANTHER" id="PTHR43791">
    <property type="entry name" value="PERMEASE-RELATED"/>
    <property type="match status" value="1"/>
</dbReference>
<dbReference type="SUPFAM" id="SSF103473">
    <property type="entry name" value="MFS general substrate transporter"/>
    <property type="match status" value="1"/>
</dbReference>
<dbReference type="AlphaFoldDB" id="A0A5N5QI64"/>
<organism evidence="9 10">
    <name type="scientific">Ceratobasidium theobromae</name>
    <dbReference type="NCBI Taxonomy" id="1582974"/>
    <lineage>
        <taxon>Eukaryota</taxon>
        <taxon>Fungi</taxon>
        <taxon>Dikarya</taxon>
        <taxon>Basidiomycota</taxon>
        <taxon>Agaricomycotina</taxon>
        <taxon>Agaricomycetes</taxon>
        <taxon>Cantharellales</taxon>
        <taxon>Ceratobasidiaceae</taxon>
        <taxon>Ceratobasidium</taxon>
    </lineage>
</organism>
<gene>
    <name evidence="9" type="ORF">CTheo_5397</name>
</gene>
<feature type="region of interest" description="Disordered" evidence="6">
    <location>
        <begin position="1"/>
        <end position="47"/>
    </location>
</feature>
<protein>
    <submittedName>
        <fullName evidence="9">Transport protein</fullName>
    </submittedName>
</protein>
<comment type="caution">
    <text evidence="9">The sequence shown here is derived from an EMBL/GenBank/DDBJ whole genome shotgun (WGS) entry which is preliminary data.</text>
</comment>
<dbReference type="FunFam" id="1.20.1250.20:FF:000057">
    <property type="entry name" value="MFS general substrate transporter"/>
    <property type="match status" value="1"/>
</dbReference>
<reference evidence="9 10" key="1">
    <citation type="journal article" date="2019" name="Fungal Biol. Biotechnol.">
        <title>Draft genome sequence of fastidious pathogen Ceratobasidium theobromae, which causes vascular-streak dieback in Theobroma cacao.</title>
        <authorList>
            <person name="Ali S.S."/>
            <person name="Asman A."/>
            <person name="Shao J."/>
            <person name="Firmansyah A.P."/>
            <person name="Susilo A.W."/>
            <person name="Rosmana A."/>
            <person name="McMahon P."/>
            <person name="Junaid M."/>
            <person name="Guest D."/>
            <person name="Kheng T.Y."/>
            <person name="Meinhardt L.W."/>
            <person name="Bailey B.A."/>
        </authorList>
    </citation>
    <scope>NUCLEOTIDE SEQUENCE [LARGE SCALE GENOMIC DNA]</scope>
    <source>
        <strain evidence="9 10">CT2</strain>
    </source>
</reference>
<feature type="transmembrane region" description="Helical" evidence="7">
    <location>
        <begin position="96"/>
        <end position="115"/>
    </location>
</feature>
<evidence type="ECO:0000256" key="2">
    <source>
        <dbReference type="ARBA" id="ARBA00022448"/>
    </source>
</evidence>
<feature type="transmembrane region" description="Helical" evidence="7">
    <location>
        <begin position="466"/>
        <end position="487"/>
    </location>
</feature>
<dbReference type="Pfam" id="PF07690">
    <property type="entry name" value="MFS_1"/>
    <property type="match status" value="1"/>
</dbReference>
<keyword evidence="2" id="KW-0813">Transport</keyword>
<proteinExistence type="predicted"/>
<feature type="transmembrane region" description="Helical" evidence="7">
    <location>
        <begin position="205"/>
        <end position="228"/>
    </location>
</feature>
<accession>A0A5N5QI64</accession>